<gene>
    <name evidence="1" type="ORF">C823_04260</name>
</gene>
<organism evidence="1 2">
    <name type="scientific">Eubacterium plexicaudatum ASF492</name>
    <dbReference type="NCBI Taxonomy" id="1235802"/>
    <lineage>
        <taxon>Bacteria</taxon>
        <taxon>Bacillati</taxon>
        <taxon>Bacillota</taxon>
        <taxon>Clostridia</taxon>
        <taxon>Eubacteriales</taxon>
        <taxon>Eubacteriaceae</taxon>
        <taxon>Eubacterium</taxon>
    </lineage>
</organism>
<comment type="caution">
    <text evidence="1">The sequence shown here is derived from an EMBL/GenBank/DDBJ whole genome shotgun (WGS) entry which is preliminary data.</text>
</comment>
<dbReference type="Gene3D" id="2.115.10.20">
    <property type="entry name" value="Glycosyl hydrolase domain, family 43"/>
    <property type="match status" value="1"/>
</dbReference>
<sequence>MYKMRVGKISSAGIVFTVIFLFYSSAFFSQCNKKNSESLSDLPVTATYVITEPKMGDAKLMSDKIVAGTDGHMIVFQNDGSIFREYPGISLYWLYVYEQEHMIVAAGDGNEVRLIQMNDDWTVRTNQVVNIKESNRKEVLKIDPTIVKAEDTYILTYTQIEGTVNNADRDAENGVYTVKCMRSEDALHWTETTDIVTHKNNIEDGDMVYAEQSGELYYFFEKELYDRGPSSICVIISKDGGLTWGDEIELLPAEADHELASAYVTDTGFCIYYSSDCERAGTSYEGAKIYKAIFDEDFSPEEVRLADIEEKKGILLYDVKDATEGVCYLYVQNYLTENHLVLKKVVRRYGDDE</sequence>
<name>N1ZYP7_9FIRM</name>
<evidence type="ECO:0000313" key="1">
    <source>
        <dbReference type="EMBL" id="EMZ22172.1"/>
    </source>
</evidence>
<protein>
    <recommendedName>
        <fullName evidence="3">Sialidase domain-containing protein</fullName>
    </recommendedName>
</protein>
<dbReference type="Proteomes" id="UP000012589">
    <property type="component" value="Unassembled WGS sequence"/>
</dbReference>
<proteinExistence type="predicted"/>
<evidence type="ECO:0000313" key="2">
    <source>
        <dbReference type="Proteomes" id="UP000012589"/>
    </source>
</evidence>
<evidence type="ECO:0008006" key="3">
    <source>
        <dbReference type="Google" id="ProtNLM"/>
    </source>
</evidence>
<reference evidence="1 2" key="1">
    <citation type="journal article" date="2014" name="Genome Announc.">
        <title>Draft genome sequences of the altered schaedler flora, a defined bacterial community from gnotobiotic mice.</title>
        <authorList>
            <person name="Wannemuehler M.J."/>
            <person name="Overstreet A.M."/>
            <person name="Ward D.V."/>
            <person name="Phillips G.J."/>
        </authorList>
    </citation>
    <scope>NUCLEOTIDE SEQUENCE [LARGE SCALE GENOMIC DNA]</scope>
    <source>
        <strain evidence="1 2">ASF492</strain>
    </source>
</reference>
<dbReference type="STRING" id="1235802.C823_04260"/>
<dbReference type="EMBL" id="AQFT01000124">
    <property type="protein sequence ID" value="EMZ22172.1"/>
    <property type="molecule type" value="Genomic_DNA"/>
</dbReference>
<dbReference type="eggNOG" id="ENOG50348PK">
    <property type="taxonomic scope" value="Bacteria"/>
</dbReference>
<dbReference type="CDD" id="cd15482">
    <property type="entry name" value="Sialidase_non-viral"/>
    <property type="match status" value="1"/>
</dbReference>
<dbReference type="InterPro" id="IPR023296">
    <property type="entry name" value="Glyco_hydro_beta-prop_sf"/>
</dbReference>
<keyword evidence="2" id="KW-1185">Reference proteome</keyword>
<accession>N1ZYP7</accession>
<dbReference type="SUPFAM" id="SSF75005">
    <property type="entry name" value="Arabinanase/levansucrase/invertase"/>
    <property type="match status" value="1"/>
</dbReference>
<dbReference type="HOGENOM" id="CLU_784691_0_0_9"/>
<dbReference type="OrthoDB" id="9801455at2"/>
<dbReference type="AlphaFoldDB" id="N1ZYP7"/>
<dbReference type="PATRIC" id="fig|1235802.3.peg.4527"/>